<evidence type="ECO:0000256" key="8">
    <source>
        <dbReference type="ARBA" id="ARBA00023136"/>
    </source>
</evidence>
<keyword evidence="8" id="KW-0472">Membrane</keyword>
<dbReference type="STRING" id="1855912.LuPra_02150"/>
<evidence type="ECO:0000256" key="4">
    <source>
        <dbReference type="ARBA" id="ARBA00022448"/>
    </source>
</evidence>
<dbReference type="KEGG" id="abac:LuPra_02150"/>
<dbReference type="OrthoDB" id="9814375at2"/>
<feature type="signal peptide" evidence="9">
    <location>
        <begin position="1"/>
        <end position="22"/>
    </location>
</feature>
<keyword evidence="7 9" id="KW-0732">Signal</keyword>
<dbReference type="PANTHER" id="PTHR30024:SF47">
    <property type="entry name" value="TAURINE-BINDING PERIPLASMIC PROTEIN"/>
    <property type="match status" value="1"/>
</dbReference>
<dbReference type="GO" id="GO:0042626">
    <property type="term" value="F:ATPase-coupled transmembrane transporter activity"/>
    <property type="evidence" value="ECO:0007669"/>
    <property type="project" value="InterPro"/>
</dbReference>
<name>A0A143PMF0_LUTPR</name>
<dbReference type="CDD" id="cd13553">
    <property type="entry name" value="PBP2_NrtA_CpmA_like"/>
    <property type="match status" value="1"/>
</dbReference>
<reference evidence="10 11" key="1">
    <citation type="journal article" date="2016" name="Genome Announc.">
        <title>First Complete Genome Sequence of a Subdivision 6 Acidobacterium Strain.</title>
        <authorList>
            <person name="Huang S."/>
            <person name="Vieira S."/>
            <person name="Bunk B."/>
            <person name="Riedel T."/>
            <person name="Sproer C."/>
            <person name="Overmann J."/>
        </authorList>
    </citation>
    <scope>NUCLEOTIDE SEQUENCE [LARGE SCALE GENOMIC DNA]</scope>
    <source>
        <strain evidence="11">DSM 100886 HEG_-6_39</strain>
    </source>
</reference>
<gene>
    <name evidence="10" type="primary">tauA</name>
    <name evidence="10" type="ORF">LuPra_02150</name>
</gene>
<evidence type="ECO:0000256" key="7">
    <source>
        <dbReference type="ARBA" id="ARBA00022729"/>
    </source>
</evidence>
<evidence type="ECO:0000256" key="5">
    <source>
        <dbReference type="ARBA" id="ARBA00022475"/>
    </source>
</evidence>
<dbReference type="GO" id="GO:0016020">
    <property type="term" value="C:membrane"/>
    <property type="evidence" value="ECO:0007669"/>
    <property type="project" value="InterPro"/>
</dbReference>
<dbReference type="Gene3D" id="3.40.190.10">
    <property type="entry name" value="Periplasmic binding protein-like II"/>
    <property type="match status" value="2"/>
</dbReference>
<dbReference type="SUPFAM" id="SSF53850">
    <property type="entry name" value="Periplasmic binding protein-like II"/>
    <property type="match status" value="1"/>
</dbReference>
<dbReference type="EMBL" id="CP015136">
    <property type="protein sequence ID" value="AMY08944.1"/>
    <property type="molecule type" value="Genomic_DNA"/>
</dbReference>
<feature type="chain" id="PRO_5007511717" evidence="9">
    <location>
        <begin position="23"/>
        <end position="346"/>
    </location>
</feature>
<comment type="subcellular location">
    <subcellularLocation>
        <location evidence="1">Endomembrane system</location>
    </subcellularLocation>
    <subcellularLocation>
        <location evidence="2">Periplasm</location>
    </subcellularLocation>
</comment>
<dbReference type="PANTHER" id="PTHR30024">
    <property type="entry name" value="ALIPHATIC SULFONATES-BINDING PROTEIN-RELATED"/>
    <property type="match status" value="1"/>
</dbReference>
<evidence type="ECO:0000256" key="2">
    <source>
        <dbReference type="ARBA" id="ARBA00004418"/>
    </source>
</evidence>
<accession>A0A143PMF0</accession>
<evidence type="ECO:0000256" key="3">
    <source>
        <dbReference type="ARBA" id="ARBA00010742"/>
    </source>
</evidence>
<evidence type="ECO:0000313" key="10">
    <source>
        <dbReference type="EMBL" id="AMY08944.1"/>
    </source>
</evidence>
<dbReference type="AlphaFoldDB" id="A0A143PMF0"/>
<proteinExistence type="inferred from homology"/>
<keyword evidence="5" id="KW-1003">Cell membrane</keyword>
<comment type="similarity">
    <text evidence="3">Belongs to the bacterial solute-binding protein SsuA/TauA family.</text>
</comment>
<evidence type="ECO:0000256" key="6">
    <source>
        <dbReference type="ARBA" id="ARBA00022519"/>
    </source>
</evidence>
<dbReference type="Pfam" id="PF13379">
    <property type="entry name" value="NMT1_2"/>
    <property type="match status" value="1"/>
</dbReference>
<protein>
    <submittedName>
        <fullName evidence="10">Sulfate starvation-induced protein 1</fullName>
    </submittedName>
</protein>
<evidence type="ECO:0000256" key="1">
    <source>
        <dbReference type="ARBA" id="ARBA00004308"/>
    </source>
</evidence>
<organism evidence="10 11">
    <name type="scientific">Luteitalea pratensis</name>
    <dbReference type="NCBI Taxonomy" id="1855912"/>
    <lineage>
        <taxon>Bacteria</taxon>
        <taxon>Pseudomonadati</taxon>
        <taxon>Acidobacteriota</taxon>
        <taxon>Vicinamibacteria</taxon>
        <taxon>Vicinamibacterales</taxon>
        <taxon>Vicinamibacteraceae</taxon>
        <taxon>Luteitalea</taxon>
    </lineage>
</organism>
<dbReference type="GO" id="GO:0012505">
    <property type="term" value="C:endomembrane system"/>
    <property type="evidence" value="ECO:0007669"/>
    <property type="project" value="UniProtKB-SubCell"/>
</dbReference>
<reference evidence="11" key="2">
    <citation type="submission" date="2016-04" db="EMBL/GenBank/DDBJ databases">
        <title>First Complete Genome Sequence of a Subdivision 6 Acidobacterium.</title>
        <authorList>
            <person name="Huang S."/>
            <person name="Vieira S."/>
            <person name="Bunk B."/>
            <person name="Riedel T."/>
            <person name="Sproeer C."/>
            <person name="Overmann J."/>
        </authorList>
    </citation>
    <scope>NUCLEOTIDE SEQUENCE [LARGE SCALE GENOMIC DNA]</scope>
    <source>
        <strain evidence="11">DSM 100886 HEG_-6_39</strain>
    </source>
</reference>
<dbReference type="PROSITE" id="PS51257">
    <property type="entry name" value="PROKAR_LIPOPROTEIN"/>
    <property type="match status" value="1"/>
</dbReference>
<dbReference type="RefSeq" id="WP_110170721.1">
    <property type="nucleotide sequence ID" value="NZ_CP015136.1"/>
</dbReference>
<evidence type="ECO:0000313" key="11">
    <source>
        <dbReference type="Proteomes" id="UP000076079"/>
    </source>
</evidence>
<keyword evidence="11" id="KW-1185">Reference proteome</keyword>
<dbReference type="InterPro" id="IPR044527">
    <property type="entry name" value="NrtA/CpmA_ABC-bd_dom"/>
</dbReference>
<keyword evidence="4" id="KW-0813">Transport</keyword>
<dbReference type="Proteomes" id="UP000076079">
    <property type="component" value="Chromosome"/>
</dbReference>
<keyword evidence="6" id="KW-0997">Cell inner membrane</keyword>
<dbReference type="InterPro" id="IPR010067">
    <property type="entry name" value="ABC_SsuA_sub-bd"/>
</dbReference>
<evidence type="ECO:0000256" key="9">
    <source>
        <dbReference type="SAM" id="SignalP"/>
    </source>
</evidence>
<dbReference type="GO" id="GO:0042597">
    <property type="term" value="C:periplasmic space"/>
    <property type="evidence" value="ECO:0007669"/>
    <property type="project" value="UniProtKB-SubCell"/>
</dbReference>
<sequence precursor="true">MILRLLLGSCLLAAMACGTAPASGGAGALTVSMAYMPNLTHAAGLIAVGDGSLRKALAPHTLNVKAFSAGPQLIEALLAGEVDIALVGPSPALNGFVKSRGAALRVIAGASSGGALFVVRPGVTIKAPADLAGKHIATPQRGGTQDIALRFLARGAGLKTADEGGTVSVVPMQPADILTTFQRGQIDGAWLAEPWCTRLIQEAGATVWFDERSKWPGERFATAHVIVATRFLEQHPDLVRAFLRTHVEATQFTVAHPAEAQTLANREIGRITTAALPARVLEAAFRNVDYTWDPLSSSLAVMADHAHQLGFLGEAPPDLRALYDLAPLNEVLREKGLPAVTAGGQP</sequence>
<dbReference type="NCBIfam" id="TIGR01728">
    <property type="entry name" value="SsuA_fam"/>
    <property type="match status" value="1"/>
</dbReference>